<comment type="pathway">
    <text evidence="6">Plant hormone biosynthesis.</text>
</comment>
<evidence type="ECO:0000256" key="2">
    <source>
        <dbReference type="ARBA" id="ARBA00022692"/>
    </source>
</evidence>
<dbReference type="PRINTS" id="PR00463">
    <property type="entry name" value="EP450I"/>
</dbReference>
<dbReference type="InterPro" id="IPR017972">
    <property type="entry name" value="Cyt_P450_CS"/>
</dbReference>
<dbReference type="GO" id="GO:0020037">
    <property type="term" value="F:heme binding"/>
    <property type="evidence" value="ECO:0007669"/>
    <property type="project" value="InterPro"/>
</dbReference>
<comment type="pathway">
    <text evidence="1">Hormone biosynthesis.</text>
</comment>
<name>A0A9R0WU03_TRITD</name>
<keyword evidence="4" id="KW-0472">Membrane</keyword>
<comment type="similarity">
    <text evidence="8">Belongs to the cytochrome P450 family.</text>
</comment>
<dbReference type="AlphaFoldDB" id="A0A9R0WU03"/>
<evidence type="ECO:0000256" key="5">
    <source>
        <dbReference type="ARBA" id="ARBA00023004"/>
    </source>
</evidence>
<reference evidence="9 10" key="1">
    <citation type="submission" date="2017-09" db="EMBL/GenBank/DDBJ databases">
        <authorList>
            <consortium name="International Durum Wheat Genome Sequencing Consortium (IDWGSC)"/>
            <person name="Milanesi L."/>
        </authorList>
    </citation>
    <scope>NUCLEOTIDE SEQUENCE [LARGE SCALE GENOMIC DNA]</scope>
    <source>
        <strain evidence="10">cv. Svevo</strain>
    </source>
</reference>
<evidence type="ECO:0000256" key="8">
    <source>
        <dbReference type="RuleBase" id="RU000461"/>
    </source>
</evidence>
<dbReference type="GO" id="GO:0016125">
    <property type="term" value="P:sterol metabolic process"/>
    <property type="evidence" value="ECO:0007669"/>
    <property type="project" value="TreeGrafter"/>
</dbReference>
<dbReference type="GO" id="GO:0010268">
    <property type="term" value="P:brassinosteroid homeostasis"/>
    <property type="evidence" value="ECO:0007669"/>
    <property type="project" value="TreeGrafter"/>
</dbReference>
<evidence type="ECO:0000256" key="4">
    <source>
        <dbReference type="ARBA" id="ARBA00022989"/>
    </source>
</evidence>
<accession>A0A9R0WU03</accession>
<dbReference type="PANTHER" id="PTHR24286:SF234">
    <property type="entry name" value="CYTOCHROME P450 FAMILY PROTEIN, EXPRESSED"/>
    <property type="match status" value="1"/>
</dbReference>
<evidence type="ECO:0000256" key="6">
    <source>
        <dbReference type="ARBA" id="ARBA00029441"/>
    </source>
</evidence>
<keyword evidence="4" id="KW-1133">Transmembrane helix</keyword>
<keyword evidence="10" id="KW-1185">Reference proteome</keyword>
<evidence type="ECO:0000313" key="9">
    <source>
        <dbReference type="EMBL" id="VAI23796.1"/>
    </source>
</evidence>
<dbReference type="Gene3D" id="1.10.630.10">
    <property type="entry name" value="Cytochrome P450"/>
    <property type="match status" value="1"/>
</dbReference>
<comment type="cofactor">
    <cofactor evidence="7">
        <name>heme</name>
        <dbReference type="ChEBI" id="CHEBI:30413"/>
    </cofactor>
</comment>
<gene>
    <name evidence="9" type="ORF">TRITD_5Av1G226740</name>
</gene>
<dbReference type="InterPro" id="IPR001128">
    <property type="entry name" value="Cyt_P450"/>
</dbReference>
<keyword evidence="5 7" id="KW-0408">Iron</keyword>
<evidence type="ECO:0000313" key="10">
    <source>
        <dbReference type="Proteomes" id="UP000324705"/>
    </source>
</evidence>
<dbReference type="PROSITE" id="PS00086">
    <property type="entry name" value="CYTOCHROME_P450"/>
    <property type="match status" value="1"/>
</dbReference>
<evidence type="ECO:0000256" key="3">
    <source>
        <dbReference type="ARBA" id="ARBA00022723"/>
    </source>
</evidence>
<dbReference type="Pfam" id="PF00067">
    <property type="entry name" value="p450"/>
    <property type="match status" value="1"/>
</dbReference>
<evidence type="ECO:0000256" key="1">
    <source>
        <dbReference type="ARBA" id="ARBA00004972"/>
    </source>
</evidence>
<dbReference type="OMA" id="IRRCAFM"/>
<dbReference type="GO" id="GO:0005506">
    <property type="term" value="F:iron ion binding"/>
    <property type="evidence" value="ECO:0007669"/>
    <property type="project" value="InterPro"/>
</dbReference>
<dbReference type="GO" id="GO:0016705">
    <property type="term" value="F:oxidoreductase activity, acting on paired donors, with incorporation or reduction of molecular oxygen"/>
    <property type="evidence" value="ECO:0007669"/>
    <property type="project" value="InterPro"/>
</dbReference>
<dbReference type="SUPFAM" id="SSF48264">
    <property type="entry name" value="Cytochrome P450"/>
    <property type="match status" value="1"/>
</dbReference>
<evidence type="ECO:0000256" key="7">
    <source>
        <dbReference type="PIRSR" id="PIRSR602401-1"/>
    </source>
</evidence>
<organism evidence="9 10">
    <name type="scientific">Triticum turgidum subsp. durum</name>
    <name type="common">Durum wheat</name>
    <name type="synonym">Triticum durum</name>
    <dbReference type="NCBI Taxonomy" id="4567"/>
    <lineage>
        <taxon>Eukaryota</taxon>
        <taxon>Viridiplantae</taxon>
        <taxon>Streptophyta</taxon>
        <taxon>Embryophyta</taxon>
        <taxon>Tracheophyta</taxon>
        <taxon>Spermatophyta</taxon>
        <taxon>Magnoliopsida</taxon>
        <taxon>Liliopsida</taxon>
        <taxon>Poales</taxon>
        <taxon>Poaceae</taxon>
        <taxon>BOP clade</taxon>
        <taxon>Pooideae</taxon>
        <taxon>Triticodae</taxon>
        <taxon>Triticeae</taxon>
        <taxon>Triticinae</taxon>
        <taxon>Triticum</taxon>
    </lineage>
</organism>
<proteinExistence type="inferred from homology"/>
<dbReference type="GO" id="GO:0016132">
    <property type="term" value="P:brassinosteroid biosynthetic process"/>
    <property type="evidence" value="ECO:0007669"/>
    <property type="project" value="TreeGrafter"/>
</dbReference>
<dbReference type="InterPro" id="IPR036396">
    <property type="entry name" value="Cyt_P450_sf"/>
</dbReference>
<dbReference type="PANTHER" id="PTHR24286">
    <property type="entry name" value="CYTOCHROME P450 26"/>
    <property type="match status" value="1"/>
</dbReference>
<dbReference type="Gramene" id="TRITD5Av1G226740.1">
    <property type="protein sequence ID" value="TRITD5Av1G226740.1"/>
    <property type="gene ID" value="TRITD5Av1G226740"/>
</dbReference>
<keyword evidence="2" id="KW-0812">Transmembrane</keyword>
<dbReference type="InterPro" id="IPR002401">
    <property type="entry name" value="Cyt_P450_E_grp-I"/>
</dbReference>
<keyword evidence="8" id="KW-0503">Monooxygenase</keyword>
<feature type="binding site" description="axial binding residue" evidence="7">
    <location>
        <position position="380"/>
    </location>
    <ligand>
        <name>heme</name>
        <dbReference type="ChEBI" id="CHEBI:30413"/>
    </ligand>
    <ligandPart>
        <name>Fe</name>
        <dbReference type="ChEBI" id="CHEBI:18248"/>
    </ligandPart>
</feature>
<sequence length="432" mass="48937">MGLPVIGETLEFLKASTSLDVPDYFKRRMKSTCLCRYGLVFKTSLLGQEGTLFRVGYPRALTKIFGEESIEAFHGTIHKFIRRCAFMLFGLQSLKEVLLPEMESAVRERLAAWATMPSVDVRGDAPDVSILFELVTRKCLGFDSTRSRELRNKFEVLFSGLCSFPIYFPGTPFYRCMQARKNVQKTVRDTLAERLATPGKKHGDLLDIIVEELQGEEPLISENFATDMVSTLLFASVFTLSGTIAVAFKSLHDNPDVVHALEKENRAMLKGRKGGNSGLTWEEYKSLTFTNEVTNEIIRISNAALVVFRKTLTDAQVNGYTIPAGWLVIVNPMAVHLNGELFEDPLKFNPWRWMVSEDFITSIITMLKNFMPFGAGMRVCPGAEFVKLFITLTLHILVTEYRWEEMKGTNVFRSGEVMFPQGYPIRLRPQDD</sequence>
<keyword evidence="7 8" id="KW-0349">Heme</keyword>
<evidence type="ECO:0008006" key="11">
    <source>
        <dbReference type="Google" id="ProtNLM"/>
    </source>
</evidence>
<keyword evidence="8" id="KW-0560">Oxidoreductase</keyword>
<keyword evidence="3 7" id="KW-0479">Metal-binding</keyword>
<dbReference type="Proteomes" id="UP000324705">
    <property type="component" value="Chromosome 5A"/>
</dbReference>
<protein>
    <recommendedName>
        <fullName evidence="11">Cytochrome P450</fullName>
    </recommendedName>
</protein>
<dbReference type="GO" id="GO:0004497">
    <property type="term" value="F:monooxygenase activity"/>
    <property type="evidence" value="ECO:0007669"/>
    <property type="project" value="UniProtKB-KW"/>
</dbReference>
<dbReference type="EMBL" id="LT934119">
    <property type="protein sequence ID" value="VAI23796.1"/>
    <property type="molecule type" value="Genomic_DNA"/>
</dbReference>